<evidence type="ECO:0000313" key="10">
    <source>
        <dbReference type="Proteomes" id="UP000265000"/>
    </source>
</evidence>
<accession>A0A3Q2SYV8</accession>
<feature type="compositionally biased region" description="Basic and acidic residues" evidence="7">
    <location>
        <begin position="609"/>
        <end position="624"/>
    </location>
</feature>
<feature type="region of interest" description="Disordered" evidence="7">
    <location>
        <begin position="169"/>
        <end position="198"/>
    </location>
</feature>
<feature type="compositionally biased region" description="Low complexity" evidence="7">
    <location>
        <begin position="445"/>
        <end position="461"/>
    </location>
</feature>
<evidence type="ECO:0000256" key="1">
    <source>
        <dbReference type="ARBA" id="ARBA00004162"/>
    </source>
</evidence>
<reference evidence="9" key="1">
    <citation type="submission" date="2025-08" db="UniProtKB">
        <authorList>
            <consortium name="Ensembl"/>
        </authorList>
    </citation>
    <scope>IDENTIFICATION</scope>
</reference>
<evidence type="ECO:0000256" key="3">
    <source>
        <dbReference type="ARBA" id="ARBA00022475"/>
    </source>
</evidence>
<dbReference type="PANTHER" id="PTHR31481">
    <property type="entry name" value="RELT-LIKE PROTEIN 2 RELL2"/>
    <property type="match status" value="1"/>
</dbReference>
<keyword evidence="4 8" id="KW-0812">Transmembrane</keyword>
<feature type="compositionally biased region" description="Polar residues" evidence="7">
    <location>
        <begin position="334"/>
        <end position="346"/>
    </location>
</feature>
<comment type="similarity">
    <text evidence="2">Belongs to the RELT family.</text>
</comment>
<dbReference type="AlphaFoldDB" id="A0A3Q2SYV8"/>
<comment type="subcellular location">
    <subcellularLocation>
        <location evidence="1">Cell membrane</location>
        <topology evidence="1">Single-pass membrane protein</topology>
    </subcellularLocation>
</comment>
<feature type="compositionally biased region" description="Basic and acidic residues" evidence="7">
    <location>
        <begin position="660"/>
        <end position="689"/>
    </location>
</feature>
<dbReference type="GO" id="GO:0005886">
    <property type="term" value="C:plasma membrane"/>
    <property type="evidence" value="ECO:0007669"/>
    <property type="project" value="UniProtKB-SubCell"/>
</dbReference>
<feature type="compositionally biased region" description="Low complexity" evidence="7">
    <location>
        <begin position="560"/>
        <end position="575"/>
    </location>
</feature>
<dbReference type="Proteomes" id="UP000265000">
    <property type="component" value="Unplaced"/>
</dbReference>
<feature type="region of interest" description="Disordered" evidence="7">
    <location>
        <begin position="445"/>
        <end position="468"/>
    </location>
</feature>
<name>A0A3Q2SYV8_FUNHE</name>
<dbReference type="PANTHER" id="PTHR31481:SF0">
    <property type="entry name" value="RELT-LIKE PROTEIN 2"/>
    <property type="match status" value="1"/>
</dbReference>
<feature type="region of interest" description="Disordered" evidence="7">
    <location>
        <begin position="279"/>
        <end position="381"/>
    </location>
</feature>
<dbReference type="Pfam" id="PF12606">
    <property type="entry name" value="RELT"/>
    <property type="match status" value="1"/>
</dbReference>
<feature type="region of interest" description="Disordered" evidence="7">
    <location>
        <begin position="609"/>
        <end position="724"/>
    </location>
</feature>
<dbReference type="GO" id="GO:0010811">
    <property type="term" value="P:positive regulation of cell-substrate adhesion"/>
    <property type="evidence" value="ECO:0007669"/>
    <property type="project" value="TreeGrafter"/>
</dbReference>
<protein>
    <submittedName>
        <fullName evidence="9">Serine/arginine repetitive matrix protein 2-like</fullName>
    </submittedName>
</protein>
<feature type="compositionally biased region" description="Basic and acidic residues" evidence="7">
    <location>
        <begin position="350"/>
        <end position="364"/>
    </location>
</feature>
<evidence type="ECO:0000256" key="6">
    <source>
        <dbReference type="ARBA" id="ARBA00023136"/>
    </source>
</evidence>
<dbReference type="Ensembl" id="ENSFHET00000006275.1">
    <property type="protein sequence ID" value="ENSFHEP00000005978.1"/>
    <property type="gene ID" value="ENSFHEG00000006967.1"/>
</dbReference>
<sequence>MTESEASGAGKPPSSYMIFVVVFLFFLTGLLGFLICHLLKKKGYRCRTGDLEDEEDKLGEDEDDENDENQDTVEQILKCIMENEANMEAFNEMLGNHNVCVRHDPRLRKESIGGVPPHHHTVHSGTDHNSCLLCTQVRAKKGRRQSRTPRFKKPGEQTVFSVGRFHVTHSAKKPQGGSNRLAASGDQLDQSQDSDERKEDGYNLKNMFKEVQPPSDGTNGVAANVGKRKKSLTIFGLRRGSDPLGLRVKDRAWRETGGIRFAAQRPPVVLEEPVQAEKVEACPESGTKPGAKRNTEPASVQFEGKTSILKRSPKSNSGPQEGSKLELSSDLQEKMSTGASAPTSLPISHAKSETVDNKVLKMEDPGPLQTSTPIDTPPAPVLGFTSVLSTGQSHLNKDFIAVRALSDPCSSPDPEPAISGGLALISLGSSPATSFLNKTFSSVSSLKTPTSSLTESPSPKSSLRKTTTEVTNTILSSPLEPSSSPTAASPYPILMSERFSVRSATQGNTVPSSLSIKEHKLEEQNIEKKRPGILKTSKLSPVATGEPISSSEQMLKDRLSSLPLLPSSPLSPSSLQGSRISSVTIVKASPDSKREFSVITMVDKEDVTVDQKGESAEIPFKSEKGQMSSAIGKQQEILVGESEVHRRGTSGAETSSFLGQDKEDMMEMEDIRDCKVTQMDVGKESREEMLGNQSEQNQDGTSQDDEEFAASCSDSRGEKSRTTN</sequence>
<proteinExistence type="inferred from homology"/>
<feature type="transmembrane region" description="Helical" evidence="8">
    <location>
        <begin position="16"/>
        <end position="39"/>
    </location>
</feature>
<feature type="compositionally biased region" description="Polar residues" evidence="7">
    <location>
        <begin position="691"/>
        <end position="701"/>
    </location>
</feature>
<dbReference type="InterPro" id="IPR042313">
    <property type="entry name" value="RELL2"/>
</dbReference>
<dbReference type="STRING" id="8078.ENSFHEP00000005978"/>
<evidence type="ECO:0000256" key="4">
    <source>
        <dbReference type="ARBA" id="ARBA00022692"/>
    </source>
</evidence>
<feature type="compositionally biased region" description="Basic and acidic residues" evidence="7">
    <location>
        <begin position="715"/>
        <end position="724"/>
    </location>
</feature>
<evidence type="ECO:0000256" key="5">
    <source>
        <dbReference type="ARBA" id="ARBA00022989"/>
    </source>
</evidence>
<dbReference type="InterPro" id="IPR022248">
    <property type="entry name" value="TNF_rcpt_RELT"/>
</dbReference>
<keyword evidence="5 8" id="KW-1133">Transmembrane helix</keyword>
<keyword evidence="6 8" id="KW-0472">Membrane</keyword>
<keyword evidence="3" id="KW-1003">Cell membrane</keyword>
<dbReference type="GO" id="GO:1900745">
    <property type="term" value="P:positive regulation of p38MAPK cascade"/>
    <property type="evidence" value="ECO:0007669"/>
    <property type="project" value="InterPro"/>
</dbReference>
<evidence type="ECO:0000256" key="8">
    <source>
        <dbReference type="SAM" id="Phobius"/>
    </source>
</evidence>
<feature type="region of interest" description="Disordered" evidence="7">
    <location>
        <begin position="523"/>
        <end position="580"/>
    </location>
</feature>
<evidence type="ECO:0000256" key="2">
    <source>
        <dbReference type="ARBA" id="ARBA00008688"/>
    </source>
</evidence>
<keyword evidence="10" id="KW-1185">Reference proteome</keyword>
<reference evidence="9" key="2">
    <citation type="submission" date="2025-09" db="UniProtKB">
        <authorList>
            <consortium name="Ensembl"/>
        </authorList>
    </citation>
    <scope>IDENTIFICATION</scope>
</reference>
<organism evidence="9 10">
    <name type="scientific">Fundulus heteroclitus</name>
    <name type="common">Killifish</name>
    <name type="synonym">Mummichog</name>
    <dbReference type="NCBI Taxonomy" id="8078"/>
    <lineage>
        <taxon>Eukaryota</taxon>
        <taxon>Metazoa</taxon>
        <taxon>Chordata</taxon>
        <taxon>Craniata</taxon>
        <taxon>Vertebrata</taxon>
        <taxon>Euteleostomi</taxon>
        <taxon>Actinopterygii</taxon>
        <taxon>Neopterygii</taxon>
        <taxon>Teleostei</taxon>
        <taxon>Neoteleostei</taxon>
        <taxon>Acanthomorphata</taxon>
        <taxon>Ovalentaria</taxon>
        <taxon>Atherinomorphae</taxon>
        <taxon>Cyprinodontiformes</taxon>
        <taxon>Fundulidae</taxon>
        <taxon>Fundulus</taxon>
    </lineage>
</organism>
<dbReference type="GeneTree" id="ENSGT00940000160541"/>
<evidence type="ECO:0000313" key="9">
    <source>
        <dbReference type="Ensembl" id="ENSFHEP00000005978.1"/>
    </source>
</evidence>
<evidence type="ECO:0000256" key="7">
    <source>
        <dbReference type="SAM" id="MobiDB-lite"/>
    </source>
</evidence>